<evidence type="ECO:0000313" key="3">
    <source>
        <dbReference type="Proteomes" id="UP001343257"/>
    </source>
</evidence>
<keyword evidence="3" id="KW-1185">Reference proteome</keyword>
<comment type="caution">
    <text evidence="2">The sequence shown here is derived from an EMBL/GenBank/DDBJ whole genome shotgun (WGS) entry which is preliminary data.</text>
</comment>
<dbReference type="GO" id="GO:0051213">
    <property type="term" value="F:dioxygenase activity"/>
    <property type="evidence" value="ECO:0007669"/>
    <property type="project" value="UniProtKB-KW"/>
</dbReference>
<dbReference type="PROSITE" id="PS51819">
    <property type="entry name" value="VOC"/>
    <property type="match status" value="1"/>
</dbReference>
<evidence type="ECO:0000313" key="2">
    <source>
        <dbReference type="EMBL" id="MED5017115.1"/>
    </source>
</evidence>
<dbReference type="EMBL" id="JARTLD010000017">
    <property type="protein sequence ID" value="MED5017115.1"/>
    <property type="molecule type" value="Genomic_DNA"/>
</dbReference>
<dbReference type="Proteomes" id="UP001343257">
    <property type="component" value="Unassembled WGS sequence"/>
</dbReference>
<dbReference type="InterPro" id="IPR037523">
    <property type="entry name" value="VOC_core"/>
</dbReference>
<sequence>MRFLDVRLKTAELQPLKRFYEETLGVHVIEAGEDFFSLKIGKTRLTFEVAAEGQPFYHVAFNIPENQFREAKAWLSDKVTLNREEGEDEADFVSWNAHAVYFEDPAGNIVELIARHSLDNASDEPFGASSLLCVSEVGIVQEDVIAFVDELLGQGFTKWREGSEDFVPVGDEQGLLIVVKKDRRWFFARQDAKIFPVMLRIEGHGILEFGT</sequence>
<dbReference type="Gene3D" id="3.10.180.10">
    <property type="entry name" value="2,3-Dihydroxybiphenyl 1,2-Dioxygenase, domain 1"/>
    <property type="match status" value="1"/>
</dbReference>
<dbReference type="SUPFAM" id="SSF54593">
    <property type="entry name" value="Glyoxalase/Bleomycin resistance protein/Dihydroxybiphenyl dioxygenase"/>
    <property type="match status" value="1"/>
</dbReference>
<keyword evidence="2" id="KW-0560">Oxidoreductase</keyword>
<feature type="domain" description="VOC" evidence="1">
    <location>
        <begin position="2"/>
        <end position="115"/>
    </location>
</feature>
<reference evidence="2 3" key="1">
    <citation type="submission" date="2023-03" db="EMBL/GenBank/DDBJ databases">
        <title>Bacillus Genome Sequencing.</title>
        <authorList>
            <person name="Dunlap C."/>
        </authorList>
    </citation>
    <scope>NUCLEOTIDE SEQUENCE [LARGE SCALE GENOMIC DNA]</scope>
    <source>
        <strain evidence="2 3">NRS-52</strain>
    </source>
</reference>
<protein>
    <submittedName>
        <fullName evidence="2">Ring-cleaving dioxygenase</fullName>
    </submittedName>
</protein>
<dbReference type="InterPro" id="IPR029068">
    <property type="entry name" value="Glyas_Bleomycin-R_OHBP_Dase"/>
</dbReference>
<accession>A0ABU6PQG3</accession>
<gene>
    <name evidence="2" type="ORF">P9847_07305</name>
</gene>
<name>A0ABU6PQG3_9BACL</name>
<organism evidence="2 3">
    <name type="scientific">Paenibacillus chibensis</name>
    <dbReference type="NCBI Taxonomy" id="59846"/>
    <lineage>
        <taxon>Bacteria</taxon>
        <taxon>Bacillati</taxon>
        <taxon>Bacillota</taxon>
        <taxon>Bacilli</taxon>
        <taxon>Bacillales</taxon>
        <taxon>Paenibacillaceae</taxon>
        <taxon>Paenibacillus</taxon>
    </lineage>
</organism>
<keyword evidence="2" id="KW-0223">Dioxygenase</keyword>
<dbReference type="RefSeq" id="WP_328276583.1">
    <property type="nucleotide sequence ID" value="NZ_JARTLD010000017.1"/>
</dbReference>
<evidence type="ECO:0000259" key="1">
    <source>
        <dbReference type="PROSITE" id="PS51819"/>
    </source>
</evidence>
<proteinExistence type="predicted"/>